<name>A0A2R4BNI7_THAAR</name>
<sequence length="370" mass="40564">MQRQAGGGHSFSTLRDRLLESKQYSISTMNSLDPRSQILLKTLIERYIADGQPVGSRALSRYSGLELSPATVRNVMSDLEDMGFIASPHTSAGRIPTARGYRFFVDALLTVQPLANARVRALEDQLQPDQPRRVLNSASHLLSDLTRFAGVVVAPRKDVARIRQFEFISLAENRILLIIVTTAGDVQNRILLTRRAYTAGELGNAAAYLNEHFAGRSFDEIRHGLTNELRQLRSDMTELMSATVDAGTQAAEENATSYVISGETNLLGIEDLSSNMTRLRELFQLFEQRTSLMQLLELSNKAEGVQIFIGGESGLAPLDGCSVITAPYEVDGQVVGSVGVIGPTRMAYDRVIPIVDITARLLSNALSSNH</sequence>
<evidence type="ECO:0000259" key="6">
    <source>
        <dbReference type="Pfam" id="PF01628"/>
    </source>
</evidence>
<keyword evidence="2 5" id="KW-0805">Transcription regulation</keyword>
<dbReference type="GO" id="GO:0045892">
    <property type="term" value="P:negative regulation of DNA-templated transcription"/>
    <property type="evidence" value="ECO:0007669"/>
    <property type="project" value="UniProtKB-UniRule"/>
</dbReference>
<dbReference type="InterPro" id="IPR005104">
    <property type="entry name" value="WHTH_HrcA_DNA-bd"/>
</dbReference>
<comment type="similarity">
    <text evidence="5">Belongs to the HrcA family.</text>
</comment>
<dbReference type="InterPro" id="IPR036390">
    <property type="entry name" value="WH_DNA-bd_sf"/>
</dbReference>
<evidence type="ECO:0000256" key="1">
    <source>
        <dbReference type="ARBA" id="ARBA00022491"/>
    </source>
</evidence>
<dbReference type="PIRSF" id="PIRSF005485">
    <property type="entry name" value="HrcA"/>
    <property type="match status" value="1"/>
</dbReference>
<dbReference type="AlphaFoldDB" id="A0A2R4BNI7"/>
<evidence type="ECO:0000256" key="3">
    <source>
        <dbReference type="ARBA" id="ARBA00023016"/>
    </source>
</evidence>
<dbReference type="NCBIfam" id="TIGR00331">
    <property type="entry name" value="hrcA"/>
    <property type="match status" value="1"/>
</dbReference>
<dbReference type="InterPro" id="IPR023120">
    <property type="entry name" value="WHTH_transcript_rep_HrcA_IDD"/>
</dbReference>
<keyword evidence="9" id="KW-1185">Reference proteome</keyword>
<dbReference type="Pfam" id="PF03444">
    <property type="entry name" value="WHD_HrcA"/>
    <property type="match status" value="1"/>
</dbReference>
<evidence type="ECO:0000313" key="9">
    <source>
        <dbReference type="Proteomes" id="UP000241885"/>
    </source>
</evidence>
<dbReference type="EMBL" id="CP028339">
    <property type="protein sequence ID" value="AVR88792.1"/>
    <property type="molecule type" value="Genomic_DNA"/>
</dbReference>
<keyword evidence="1 5" id="KW-0678">Repressor</keyword>
<evidence type="ECO:0000313" key="8">
    <source>
        <dbReference type="EMBL" id="AVR88792.1"/>
    </source>
</evidence>
<dbReference type="InterPro" id="IPR002571">
    <property type="entry name" value="HrcA"/>
</dbReference>
<organism evidence="8 9">
    <name type="scientific">Thauera aromatica K172</name>
    <dbReference type="NCBI Taxonomy" id="44139"/>
    <lineage>
        <taxon>Bacteria</taxon>
        <taxon>Pseudomonadati</taxon>
        <taxon>Pseudomonadota</taxon>
        <taxon>Betaproteobacteria</taxon>
        <taxon>Rhodocyclales</taxon>
        <taxon>Zoogloeaceae</taxon>
        <taxon>Thauera</taxon>
    </lineage>
</organism>
<proteinExistence type="inferred from homology"/>
<dbReference type="SUPFAM" id="SSF55781">
    <property type="entry name" value="GAF domain-like"/>
    <property type="match status" value="1"/>
</dbReference>
<feature type="domain" description="Heat-inducible transcription repressor HrcA C-terminal" evidence="6">
    <location>
        <begin position="133"/>
        <end position="352"/>
    </location>
</feature>
<evidence type="ECO:0000256" key="2">
    <source>
        <dbReference type="ARBA" id="ARBA00023015"/>
    </source>
</evidence>
<dbReference type="PANTHER" id="PTHR34824:SF1">
    <property type="entry name" value="HEAT-INDUCIBLE TRANSCRIPTION REPRESSOR HRCA"/>
    <property type="match status" value="1"/>
</dbReference>
<feature type="domain" description="Winged helix-turn-helix transcription repressor HrcA DNA-binding" evidence="7">
    <location>
        <begin position="37"/>
        <end position="102"/>
    </location>
</feature>
<reference evidence="8 9" key="1">
    <citation type="submission" date="2018-03" db="EMBL/GenBank/DDBJ databases">
        <title>Complete genome sequence of Thauera aromatica, a model organism for studying aromatic compound degradation under denitrifying conditions.</title>
        <authorList>
            <person name="Lo H.-Y."/>
            <person name="Goris T."/>
            <person name="Boll M."/>
            <person name="Mueller J.A."/>
        </authorList>
    </citation>
    <scope>NUCLEOTIDE SEQUENCE [LARGE SCALE GENOMIC DNA]</scope>
    <source>
        <strain evidence="8 9">K172</strain>
    </source>
</reference>
<dbReference type="HAMAP" id="MF_00081">
    <property type="entry name" value="HrcA"/>
    <property type="match status" value="1"/>
</dbReference>
<evidence type="ECO:0000256" key="5">
    <source>
        <dbReference type="HAMAP-Rule" id="MF_00081"/>
    </source>
</evidence>
<dbReference type="KEGG" id="tak:Tharo_1885"/>
<dbReference type="Pfam" id="PF01628">
    <property type="entry name" value="HrcA"/>
    <property type="match status" value="1"/>
</dbReference>
<dbReference type="GO" id="GO:0003677">
    <property type="term" value="F:DNA binding"/>
    <property type="evidence" value="ECO:0007669"/>
    <property type="project" value="InterPro"/>
</dbReference>
<dbReference type="Proteomes" id="UP000241885">
    <property type="component" value="Chromosome"/>
</dbReference>
<dbReference type="InterPro" id="IPR036388">
    <property type="entry name" value="WH-like_DNA-bd_sf"/>
</dbReference>
<evidence type="ECO:0000256" key="4">
    <source>
        <dbReference type="ARBA" id="ARBA00023163"/>
    </source>
</evidence>
<dbReference type="InterPro" id="IPR021153">
    <property type="entry name" value="HrcA_C"/>
</dbReference>
<comment type="function">
    <text evidence="5">Negative regulator of class I heat shock genes (grpE-dnaK-dnaJ and groELS operons). Prevents heat-shock induction of these operons.</text>
</comment>
<keyword evidence="3 5" id="KW-0346">Stress response</keyword>
<gene>
    <name evidence="5" type="primary">hrcA</name>
    <name evidence="8" type="ORF">Tharo_1885</name>
</gene>
<dbReference type="PANTHER" id="PTHR34824">
    <property type="entry name" value="HEAT-INDUCIBLE TRANSCRIPTION REPRESSOR HRCA"/>
    <property type="match status" value="1"/>
</dbReference>
<evidence type="ECO:0000259" key="7">
    <source>
        <dbReference type="Pfam" id="PF03444"/>
    </source>
</evidence>
<accession>A0A2R4BNI7</accession>
<dbReference type="SUPFAM" id="SSF46785">
    <property type="entry name" value="Winged helix' DNA-binding domain"/>
    <property type="match status" value="1"/>
</dbReference>
<dbReference type="Gene3D" id="3.30.450.40">
    <property type="match status" value="1"/>
</dbReference>
<dbReference type="Gene3D" id="3.30.390.60">
    <property type="entry name" value="Heat-inducible transcription repressor hrca homolog, domain 3"/>
    <property type="match status" value="1"/>
</dbReference>
<protein>
    <recommendedName>
        <fullName evidence="5">Heat-inducible transcription repressor HrcA</fullName>
    </recommendedName>
</protein>
<dbReference type="InterPro" id="IPR029016">
    <property type="entry name" value="GAF-like_dom_sf"/>
</dbReference>
<keyword evidence="4 5" id="KW-0804">Transcription</keyword>
<dbReference type="Gene3D" id="1.10.10.10">
    <property type="entry name" value="Winged helix-like DNA-binding domain superfamily/Winged helix DNA-binding domain"/>
    <property type="match status" value="1"/>
</dbReference>